<name>A0ABR1TP77_9PEZI</name>
<organism evidence="1 2">
    <name type="scientific">Apiospora phragmitis</name>
    <dbReference type="NCBI Taxonomy" id="2905665"/>
    <lineage>
        <taxon>Eukaryota</taxon>
        <taxon>Fungi</taxon>
        <taxon>Dikarya</taxon>
        <taxon>Ascomycota</taxon>
        <taxon>Pezizomycotina</taxon>
        <taxon>Sordariomycetes</taxon>
        <taxon>Xylariomycetidae</taxon>
        <taxon>Amphisphaeriales</taxon>
        <taxon>Apiosporaceae</taxon>
        <taxon>Apiospora</taxon>
    </lineage>
</organism>
<protein>
    <recommendedName>
        <fullName evidence="3">F-box domain-containing protein</fullName>
    </recommendedName>
</protein>
<keyword evidence="2" id="KW-1185">Reference proteome</keyword>
<dbReference type="Proteomes" id="UP001480595">
    <property type="component" value="Unassembled WGS sequence"/>
</dbReference>
<dbReference type="EMBL" id="JAQQWL010000011">
    <property type="protein sequence ID" value="KAK8048476.1"/>
    <property type="molecule type" value="Genomic_DNA"/>
</dbReference>
<reference evidence="1 2" key="1">
    <citation type="submission" date="2023-01" db="EMBL/GenBank/DDBJ databases">
        <title>Analysis of 21 Apiospora genomes using comparative genomics revels a genus with tremendous synthesis potential of carbohydrate active enzymes and secondary metabolites.</title>
        <authorList>
            <person name="Sorensen T."/>
        </authorList>
    </citation>
    <scope>NUCLEOTIDE SEQUENCE [LARGE SCALE GENOMIC DNA]</scope>
    <source>
        <strain evidence="1 2">CBS 135458</strain>
    </source>
</reference>
<evidence type="ECO:0008006" key="3">
    <source>
        <dbReference type="Google" id="ProtNLM"/>
    </source>
</evidence>
<comment type="caution">
    <text evidence="1">The sequence shown here is derived from an EMBL/GenBank/DDBJ whole genome shotgun (WGS) entry which is preliminary data.</text>
</comment>
<evidence type="ECO:0000313" key="2">
    <source>
        <dbReference type="Proteomes" id="UP001480595"/>
    </source>
</evidence>
<dbReference type="RefSeq" id="XP_066710725.1">
    <property type="nucleotide sequence ID" value="XM_066861615.1"/>
</dbReference>
<gene>
    <name evidence="1" type="ORF">PG994_010206</name>
</gene>
<accession>A0ABR1TP77</accession>
<proteinExistence type="predicted"/>
<sequence length="517" mass="59218">MEQQLQVTLPIRQRQAQAVETTAYVHLPDELLMKILEQFCFHCQNPGEFPHADSQEVRQNKATLARLCRASTRFRDVAEPILYHYYATGNCNDFLDRKQGFNDHLLSFVSTLAARPTLATNVVSMQLVNHPEAYRKYDDDKSFKTLRALIKQSDDKGSLSTFHIRQDIHQTWCNDTGVPDSWKQGAHRWLMCLAMVLSTKLRDVIIAMDDFYMPPETYAVFRVLDEGPRPEFPDLTKLGLISPAGTPYQLAAIRGLVKAAPKLESLYVCTAGHDDRCHWALIGYNPWPGKWGHIVYKPLIHLKKLVISDIYLPHLGDLVDRVRGLEELELYWTVSPPLNTELVIIIERAKATLKRLCLSYLPGDEGYLGQEPCLRYPPIKSLAQFPKLEDITIDCRSLYREVDKDTYERLTSFLPKTIRRFRVSYVTRDMTKSLSQLADTTQDNFPELTSVVVGVTADIPRRAGAMRMFVEPLFVNKGIEFAWREDTYGPSARTLVLGATMPDHRLLPWKEEDEATN</sequence>
<dbReference type="GeneID" id="92094678"/>
<evidence type="ECO:0000313" key="1">
    <source>
        <dbReference type="EMBL" id="KAK8048476.1"/>
    </source>
</evidence>